<feature type="domain" description="Peptidoglycan beta-N-acetylmuramidase NamZ N-terminal" evidence="3">
    <location>
        <begin position="59"/>
        <end position="260"/>
    </location>
</feature>
<evidence type="ECO:0000256" key="2">
    <source>
        <dbReference type="SAM" id="SignalP"/>
    </source>
</evidence>
<dbReference type="InterPro" id="IPR048502">
    <property type="entry name" value="NamZ_N"/>
</dbReference>
<evidence type="ECO:0000256" key="1">
    <source>
        <dbReference type="SAM" id="MobiDB-lite"/>
    </source>
</evidence>
<dbReference type="InterPro" id="IPR048503">
    <property type="entry name" value="NamZ_C"/>
</dbReference>
<feature type="region of interest" description="Disordered" evidence="1">
    <location>
        <begin position="415"/>
        <end position="439"/>
    </location>
</feature>
<keyword evidence="6" id="KW-1185">Reference proteome</keyword>
<dbReference type="EMBL" id="PDOD01000003">
    <property type="protein sequence ID" value="PYZ92965.1"/>
    <property type="molecule type" value="Genomic_DNA"/>
</dbReference>
<dbReference type="PIRSF" id="PIRSF016719">
    <property type="entry name" value="UCP016719"/>
    <property type="match status" value="1"/>
</dbReference>
<feature type="chain" id="PRO_5016435388" description="DUF1343 domain-containing protein" evidence="2">
    <location>
        <begin position="24"/>
        <end position="439"/>
    </location>
</feature>
<proteinExistence type="predicted"/>
<dbReference type="PANTHER" id="PTHR42915:SF1">
    <property type="entry name" value="PEPTIDOGLYCAN BETA-N-ACETYLMURAMIDASE NAMZ"/>
    <property type="match status" value="1"/>
</dbReference>
<gene>
    <name evidence="5" type="ORF">CR194_14245</name>
</gene>
<dbReference type="Gene3D" id="3.40.50.12170">
    <property type="entry name" value="Uncharacterised protein PF07075, DUF1343"/>
    <property type="match status" value="1"/>
</dbReference>
<evidence type="ECO:0008006" key="7">
    <source>
        <dbReference type="Google" id="ProtNLM"/>
    </source>
</evidence>
<name>A0A323TU62_9BACI</name>
<dbReference type="RefSeq" id="WP_110610517.1">
    <property type="nucleotide sequence ID" value="NZ_PDOD01000003.1"/>
</dbReference>
<evidence type="ECO:0000313" key="6">
    <source>
        <dbReference type="Proteomes" id="UP000248214"/>
    </source>
</evidence>
<dbReference type="GO" id="GO:0033922">
    <property type="term" value="F:peptidoglycan beta-N-acetylmuramidase activity"/>
    <property type="evidence" value="ECO:0007669"/>
    <property type="project" value="InterPro"/>
</dbReference>
<dbReference type="Pfam" id="PF07075">
    <property type="entry name" value="NamZ_N"/>
    <property type="match status" value="1"/>
</dbReference>
<evidence type="ECO:0000259" key="4">
    <source>
        <dbReference type="Pfam" id="PF20732"/>
    </source>
</evidence>
<organism evidence="5 6">
    <name type="scientific">Salipaludibacillus keqinensis</name>
    <dbReference type="NCBI Taxonomy" id="2045207"/>
    <lineage>
        <taxon>Bacteria</taxon>
        <taxon>Bacillati</taxon>
        <taxon>Bacillota</taxon>
        <taxon>Bacilli</taxon>
        <taxon>Bacillales</taxon>
        <taxon>Bacillaceae</taxon>
    </lineage>
</organism>
<sequence>MKKKFSVILALVLIMSVFSTAFAGQSGGNNGKGNQGDDFSLGIDRLLDDQLDLVSGKNVGLVTNPTGVDQELNSIVDLLFDHPEVELTALYGPEHGVRGDAQAGQYVEFYIDDRTELPVYSLYGQTRKPTPDMLEDVEVLLFDIQDVGTRFYTYIYTMAYVMEAAEENDIPVVVLDRPNPIGGDKVEGPVLDPDFSSFVGLYPIPLRHGMTVGELAYFFNEEYDIDAELTVVEMDGWERWMNYDDTPLHWVLQSPNMPTLDTAFVYPGAALIEGTNVSEGRGTTKPFEMIGAPFIDSTELAATLNDLDLPGVTFRANSFTPAFSKHAGRLSNGVQIHIDDYDAFQPVETGLHLVSTLQELYPDDFVMTAFFDNLIGDGDIRQQVLAGTPVEEIVQGWQAELDEFKELREDYLLYDEHNKGRSPGSKDHPGRGNNPPGNN</sequence>
<feature type="compositionally biased region" description="Basic and acidic residues" evidence="1">
    <location>
        <begin position="415"/>
        <end position="430"/>
    </location>
</feature>
<comment type="caution">
    <text evidence="5">The sequence shown here is derived from an EMBL/GenBank/DDBJ whole genome shotgun (WGS) entry which is preliminary data.</text>
</comment>
<dbReference type="Pfam" id="PF20732">
    <property type="entry name" value="NamZ_C"/>
    <property type="match status" value="1"/>
</dbReference>
<feature type="domain" description="Peptidoglycan beta-N-acetylmuramidase NamZ C-terminal" evidence="4">
    <location>
        <begin position="264"/>
        <end position="414"/>
    </location>
</feature>
<evidence type="ECO:0000313" key="5">
    <source>
        <dbReference type="EMBL" id="PYZ92965.1"/>
    </source>
</evidence>
<keyword evidence="2" id="KW-0732">Signal</keyword>
<reference evidence="5 6" key="1">
    <citation type="submission" date="2017-10" db="EMBL/GenBank/DDBJ databases">
        <title>Bacillus sp. nov., a halophilic bacterium isolated from a Keqin Lake.</title>
        <authorList>
            <person name="Wang H."/>
        </authorList>
    </citation>
    <scope>NUCLEOTIDE SEQUENCE [LARGE SCALE GENOMIC DNA]</scope>
    <source>
        <strain evidence="5 6">KQ-12</strain>
    </source>
</reference>
<dbReference type="PANTHER" id="PTHR42915">
    <property type="entry name" value="HYPOTHETICAL 460 KDA PROTEIN IN FEUA-SIGW INTERGENIC REGION [PRECURSOR]"/>
    <property type="match status" value="1"/>
</dbReference>
<feature type="signal peptide" evidence="2">
    <location>
        <begin position="1"/>
        <end position="23"/>
    </location>
</feature>
<dbReference type="OrthoDB" id="9801061at2"/>
<accession>A0A323TU62</accession>
<dbReference type="Proteomes" id="UP000248214">
    <property type="component" value="Unassembled WGS sequence"/>
</dbReference>
<dbReference type="Gene3D" id="3.90.1150.140">
    <property type="match status" value="1"/>
</dbReference>
<protein>
    <recommendedName>
        <fullName evidence="7">DUF1343 domain-containing protein</fullName>
    </recommendedName>
</protein>
<dbReference type="InterPro" id="IPR008302">
    <property type="entry name" value="NamZ"/>
</dbReference>
<dbReference type="AlphaFoldDB" id="A0A323TU62"/>
<evidence type="ECO:0000259" key="3">
    <source>
        <dbReference type="Pfam" id="PF07075"/>
    </source>
</evidence>